<dbReference type="GO" id="GO:0000160">
    <property type="term" value="P:phosphorelay signal transduction system"/>
    <property type="evidence" value="ECO:0007669"/>
    <property type="project" value="InterPro"/>
</dbReference>
<evidence type="ECO:0000313" key="5">
    <source>
        <dbReference type="Proteomes" id="UP000294850"/>
    </source>
</evidence>
<evidence type="ECO:0000256" key="1">
    <source>
        <dbReference type="ARBA" id="ARBA00022553"/>
    </source>
</evidence>
<keyword evidence="5" id="KW-1185">Reference proteome</keyword>
<dbReference type="RefSeq" id="WP_131958620.1">
    <property type="nucleotide sequence ID" value="NZ_SMFL01000004.1"/>
</dbReference>
<evidence type="ECO:0000256" key="2">
    <source>
        <dbReference type="PROSITE-ProRule" id="PRU00169"/>
    </source>
</evidence>
<name>A0A4R5DP62_9BACT</name>
<protein>
    <submittedName>
        <fullName evidence="4">Response regulator</fullName>
    </submittedName>
</protein>
<dbReference type="Proteomes" id="UP000294850">
    <property type="component" value="Unassembled WGS sequence"/>
</dbReference>
<comment type="caution">
    <text evidence="2">Lacks conserved residue(s) required for the propagation of feature annotation.</text>
</comment>
<evidence type="ECO:0000259" key="3">
    <source>
        <dbReference type="PROSITE" id="PS50110"/>
    </source>
</evidence>
<dbReference type="PANTHER" id="PTHR44591:SF3">
    <property type="entry name" value="RESPONSE REGULATORY DOMAIN-CONTAINING PROTEIN"/>
    <property type="match status" value="1"/>
</dbReference>
<dbReference type="SMART" id="SM00448">
    <property type="entry name" value="REC"/>
    <property type="match status" value="1"/>
</dbReference>
<dbReference type="OrthoDB" id="673187at2"/>
<proteinExistence type="predicted"/>
<dbReference type="PROSITE" id="PS50110">
    <property type="entry name" value="RESPONSE_REGULATORY"/>
    <property type="match status" value="1"/>
</dbReference>
<dbReference type="AlphaFoldDB" id="A0A4R5DP62"/>
<dbReference type="InterPro" id="IPR011006">
    <property type="entry name" value="CheY-like_superfamily"/>
</dbReference>
<reference evidence="4 5" key="1">
    <citation type="submission" date="2019-03" db="EMBL/GenBank/DDBJ databases">
        <title>Dyadobacter AR-3-6 sp. nov., isolated from arctic soil.</title>
        <authorList>
            <person name="Chaudhary D.K."/>
        </authorList>
    </citation>
    <scope>NUCLEOTIDE SEQUENCE [LARGE SCALE GENOMIC DNA]</scope>
    <source>
        <strain evidence="4 5">AR-3-6</strain>
    </source>
</reference>
<accession>A0A4R5DP62</accession>
<organism evidence="4 5">
    <name type="scientific">Dyadobacter psychrotolerans</name>
    <dbReference type="NCBI Taxonomy" id="2541721"/>
    <lineage>
        <taxon>Bacteria</taxon>
        <taxon>Pseudomonadati</taxon>
        <taxon>Bacteroidota</taxon>
        <taxon>Cytophagia</taxon>
        <taxon>Cytophagales</taxon>
        <taxon>Spirosomataceae</taxon>
        <taxon>Dyadobacter</taxon>
    </lineage>
</organism>
<dbReference type="PANTHER" id="PTHR44591">
    <property type="entry name" value="STRESS RESPONSE REGULATOR PROTEIN 1"/>
    <property type="match status" value="1"/>
</dbReference>
<sequence>MNRRRFRRSKVFNTKYFTKFLPEYPVRLFEGGEQLYHYLIQQSSPNFMGLLPGLIILNFRMPVLNGYELLKLLRQTPDNAHTQWRTLPIVMMTSENVSEEVKQCYQAGANSFVTKPIIFEELRELMETICHYWLDSNLVAAASSELH</sequence>
<gene>
    <name evidence="4" type="ORF">E0F88_12645</name>
</gene>
<dbReference type="Pfam" id="PF00072">
    <property type="entry name" value="Response_reg"/>
    <property type="match status" value="1"/>
</dbReference>
<dbReference type="SUPFAM" id="SSF52172">
    <property type="entry name" value="CheY-like"/>
    <property type="match status" value="1"/>
</dbReference>
<dbReference type="InterPro" id="IPR050595">
    <property type="entry name" value="Bact_response_regulator"/>
</dbReference>
<dbReference type="EMBL" id="SMFL01000004">
    <property type="protein sequence ID" value="TDE15357.1"/>
    <property type="molecule type" value="Genomic_DNA"/>
</dbReference>
<feature type="domain" description="Response regulatory" evidence="3">
    <location>
        <begin position="1"/>
        <end position="130"/>
    </location>
</feature>
<dbReference type="Gene3D" id="3.40.50.2300">
    <property type="match status" value="1"/>
</dbReference>
<dbReference type="InterPro" id="IPR001789">
    <property type="entry name" value="Sig_transdc_resp-reg_receiver"/>
</dbReference>
<keyword evidence="1" id="KW-0597">Phosphoprotein</keyword>
<comment type="caution">
    <text evidence="4">The sequence shown here is derived from an EMBL/GenBank/DDBJ whole genome shotgun (WGS) entry which is preliminary data.</text>
</comment>
<evidence type="ECO:0000313" key="4">
    <source>
        <dbReference type="EMBL" id="TDE15357.1"/>
    </source>
</evidence>